<feature type="transmembrane region" description="Helical" evidence="2">
    <location>
        <begin position="43"/>
        <end position="66"/>
    </location>
</feature>
<protein>
    <submittedName>
        <fullName evidence="3">Uncharacterized protein</fullName>
    </submittedName>
</protein>
<keyword evidence="2" id="KW-1133">Transmembrane helix</keyword>
<organism evidence="3 4">
    <name type="scientific">Araneus ventricosus</name>
    <name type="common">Orbweaver spider</name>
    <name type="synonym">Epeira ventricosa</name>
    <dbReference type="NCBI Taxonomy" id="182803"/>
    <lineage>
        <taxon>Eukaryota</taxon>
        <taxon>Metazoa</taxon>
        <taxon>Ecdysozoa</taxon>
        <taxon>Arthropoda</taxon>
        <taxon>Chelicerata</taxon>
        <taxon>Arachnida</taxon>
        <taxon>Araneae</taxon>
        <taxon>Araneomorphae</taxon>
        <taxon>Entelegynae</taxon>
        <taxon>Araneoidea</taxon>
        <taxon>Araneidae</taxon>
        <taxon>Araneus</taxon>
    </lineage>
</organism>
<dbReference type="OrthoDB" id="6420398at2759"/>
<comment type="caution">
    <text evidence="3">The sequence shown here is derived from an EMBL/GenBank/DDBJ whole genome shotgun (WGS) entry which is preliminary data.</text>
</comment>
<dbReference type="AlphaFoldDB" id="A0A4Y2ACI4"/>
<reference evidence="3 4" key="1">
    <citation type="journal article" date="2019" name="Sci. Rep.">
        <title>Orb-weaving spider Araneus ventricosus genome elucidates the spidroin gene catalogue.</title>
        <authorList>
            <person name="Kono N."/>
            <person name="Nakamura H."/>
            <person name="Ohtoshi R."/>
            <person name="Moran D.A.P."/>
            <person name="Shinohara A."/>
            <person name="Yoshida Y."/>
            <person name="Fujiwara M."/>
            <person name="Mori M."/>
            <person name="Tomita M."/>
            <person name="Arakawa K."/>
        </authorList>
    </citation>
    <scope>NUCLEOTIDE SEQUENCE [LARGE SCALE GENOMIC DNA]</scope>
</reference>
<evidence type="ECO:0000313" key="3">
    <source>
        <dbReference type="EMBL" id="GBL77029.1"/>
    </source>
</evidence>
<dbReference type="Proteomes" id="UP000499080">
    <property type="component" value="Unassembled WGS sequence"/>
</dbReference>
<feature type="compositionally biased region" description="Basic and acidic residues" evidence="1">
    <location>
        <begin position="123"/>
        <end position="134"/>
    </location>
</feature>
<keyword evidence="2" id="KW-0812">Transmembrane</keyword>
<sequence>MAFQRLGDGDEFLQFSATRRPYSWEGTSSPDYQQNIGYKSDGLYYKTVFFVVLGIGLAIFVGLLIVCNSVATVFEDNNTSSVTGATLHPPNSRATYNLRVPDEIGITVSYVNSAYSSGPIGRSEVDRAGSDRPPDYSTVASNDAINRNAAFPQVVTTHIETPPPKYEDGGPVFR</sequence>
<feature type="region of interest" description="Disordered" evidence="1">
    <location>
        <begin position="121"/>
        <end position="142"/>
    </location>
</feature>
<evidence type="ECO:0000313" key="4">
    <source>
        <dbReference type="Proteomes" id="UP000499080"/>
    </source>
</evidence>
<evidence type="ECO:0000256" key="2">
    <source>
        <dbReference type="SAM" id="Phobius"/>
    </source>
</evidence>
<proteinExistence type="predicted"/>
<accession>A0A4Y2ACI4</accession>
<name>A0A4Y2ACI4_ARAVE</name>
<keyword evidence="2" id="KW-0472">Membrane</keyword>
<dbReference type="EMBL" id="BGPR01000011">
    <property type="protein sequence ID" value="GBL77029.1"/>
    <property type="molecule type" value="Genomic_DNA"/>
</dbReference>
<keyword evidence="4" id="KW-1185">Reference proteome</keyword>
<gene>
    <name evidence="3" type="ORF">AVEN_12681_1</name>
</gene>
<evidence type="ECO:0000256" key="1">
    <source>
        <dbReference type="SAM" id="MobiDB-lite"/>
    </source>
</evidence>